<evidence type="ECO:0000256" key="2">
    <source>
        <dbReference type="ARBA" id="ARBA00022963"/>
    </source>
</evidence>
<proteinExistence type="predicted"/>
<dbReference type="CDD" id="cd07209">
    <property type="entry name" value="Pat_hypo_Ecoli_Z1214_like"/>
    <property type="match status" value="1"/>
</dbReference>
<keyword evidence="3 4" id="KW-0443">Lipid metabolism</keyword>
<dbReference type="InterPro" id="IPR002641">
    <property type="entry name" value="PNPLA_dom"/>
</dbReference>
<feature type="short sequence motif" description="DGA/G" evidence="4">
    <location>
        <begin position="212"/>
        <end position="214"/>
    </location>
</feature>
<dbReference type="Pfam" id="PF01734">
    <property type="entry name" value="Patatin"/>
    <property type="match status" value="1"/>
</dbReference>
<dbReference type="PROSITE" id="PS51635">
    <property type="entry name" value="PNPLA"/>
    <property type="match status" value="1"/>
</dbReference>
<gene>
    <name evidence="6" type="ORF">GXW79_20695</name>
</gene>
<dbReference type="Pfam" id="PF12536">
    <property type="entry name" value="DUF3734"/>
    <property type="match status" value="1"/>
</dbReference>
<evidence type="ECO:0000256" key="1">
    <source>
        <dbReference type="ARBA" id="ARBA00022801"/>
    </source>
</evidence>
<dbReference type="InterPro" id="IPR021095">
    <property type="entry name" value="DUF3734"/>
</dbReference>
<comment type="caution">
    <text evidence="6">The sequence shown here is derived from an EMBL/GenBank/DDBJ whole genome shotgun (WGS) entry which is preliminary data.</text>
</comment>
<organism evidence="6 7">
    <name type="scientific">Plastoroseomonas arctica</name>
    <dbReference type="NCBI Taxonomy" id="1509237"/>
    <lineage>
        <taxon>Bacteria</taxon>
        <taxon>Pseudomonadati</taxon>
        <taxon>Pseudomonadota</taxon>
        <taxon>Alphaproteobacteria</taxon>
        <taxon>Acetobacterales</taxon>
        <taxon>Acetobacteraceae</taxon>
        <taxon>Plastoroseomonas</taxon>
    </lineage>
</organism>
<keyword evidence="2 4" id="KW-0442">Lipid degradation</keyword>
<sequence>MDGHTIPPRPDSYDKKVALVLQGGGALGSYQAGVYEALADSPYLPDWVAGISIGAINAAIIAGNAPERRVERLRQFWERITAPPASLGAWGQALLPNWPVDRRQTGATNALLFGQAGFFSPRPVFDWLFGGQPTSFYDTAALKSTLESVADFDRINHADGIRLSVGAVNVRTGNFAYFDTAEITIRPEHIMASGALPPGFPAVEIDGEHYWDGGLVSNTPLQYVLTKIPRRSRLTFQVDVFHARGAVPTSLEEVAERDKDIRYSSRTRAATDRMLETHDVRHNINTLWHKLPEELRDTPEGRFLYAYGCVTTMDIAQVIYRPKDGQGQSKDYEFSAGTMRERWAQGREDALATLAAAPWLAPMPPEIGARTFDVLGNVLGEAHSHAVHPSLTQEHA</sequence>
<protein>
    <submittedName>
        <fullName evidence="6">Patatin-like phospholipase family protein</fullName>
    </submittedName>
</protein>
<dbReference type="InterPro" id="IPR050301">
    <property type="entry name" value="NTE"/>
</dbReference>
<dbReference type="EMBL" id="JAAEDH010000038">
    <property type="protein sequence ID" value="MBR0657506.1"/>
    <property type="molecule type" value="Genomic_DNA"/>
</dbReference>
<feature type="active site" description="Nucleophile" evidence="4">
    <location>
        <position position="52"/>
    </location>
</feature>
<evidence type="ECO:0000313" key="6">
    <source>
        <dbReference type="EMBL" id="MBR0657506.1"/>
    </source>
</evidence>
<dbReference type="AlphaFoldDB" id="A0AAF1KNE8"/>
<dbReference type="GO" id="GO:0016042">
    <property type="term" value="P:lipid catabolic process"/>
    <property type="evidence" value="ECO:0007669"/>
    <property type="project" value="UniProtKB-UniRule"/>
</dbReference>
<feature type="active site" description="Proton acceptor" evidence="4">
    <location>
        <position position="212"/>
    </location>
</feature>
<feature type="short sequence motif" description="GXSXG" evidence="4">
    <location>
        <begin position="50"/>
        <end position="54"/>
    </location>
</feature>
<reference evidence="6" key="2">
    <citation type="journal article" date="2021" name="Syst. Appl. Microbiol.">
        <title>Roseomonas hellenica sp. nov., isolated from roots of wild-growing Alkanna tinctoria.</title>
        <authorList>
            <person name="Rat A."/>
            <person name="Naranjo H.D."/>
            <person name="Lebbe L."/>
            <person name="Cnockaert M."/>
            <person name="Krigas N."/>
            <person name="Grigoriadou K."/>
            <person name="Maloupa E."/>
            <person name="Willems A."/>
        </authorList>
    </citation>
    <scope>NUCLEOTIDE SEQUENCE</scope>
    <source>
        <strain evidence="6">LMG 28251</strain>
    </source>
</reference>
<dbReference type="PANTHER" id="PTHR14226:SF57">
    <property type="entry name" value="BLR7027 PROTEIN"/>
    <property type="match status" value="1"/>
</dbReference>
<feature type="domain" description="PNPLA" evidence="5">
    <location>
        <begin position="19"/>
        <end position="225"/>
    </location>
</feature>
<dbReference type="GO" id="GO:0016787">
    <property type="term" value="F:hydrolase activity"/>
    <property type="evidence" value="ECO:0007669"/>
    <property type="project" value="UniProtKB-UniRule"/>
</dbReference>
<evidence type="ECO:0000259" key="5">
    <source>
        <dbReference type="PROSITE" id="PS51635"/>
    </source>
</evidence>
<keyword evidence="1 4" id="KW-0378">Hydrolase</keyword>
<dbReference type="Gene3D" id="3.40.1090.10">
    <property type="entry name" value="Cytosolic phospholipase A2 catalytic domain"/>
    <property type="match status" value="2"/>
</dbReference>
<dbReference type="RefSeq" id="WP_246504195.1">
    <property type="nucleotide sequence ID" value="NZ_JAAEDH010000038.1"/>
</dbReference>
<reference evidence="6" key="1">
    <citation type="submission" date="2020-01" db="EMBL/GenBank/DDBJ databases">
        <authorList>
            <person name="Rat A."/>
        </authorList>
    </citation>
    <scope>NUCLEOTIDE SEQUENCE</scope>
    <source>
        <strain evidence="6">LMG 28251</strain>
    </source>
</reference>
<name>A0AAF1KNE8_9PROT</name>
<evidence type="ECO:0000313" key="7">
    <source>
        <dbReference type="Proteomes" id="UP001196068"/>
    </source>
</evidence>
<dbReference type="SUPFAM" id="SSF52151">
    <property type="entry name" value="FabD/lysophospholipase-like"/>
    <property type="match status" value="1"/>
</dbReference>
<evidence type="ECO:0000256" key="4">
    <source>
        <dbReference type="PROSITE-ProRule" id="PRU01161"/>
    </source>
</evidence>
<dbReference type="InterPro" id="IPR016035">
    <property type="entry name" value="Acyl_Trfase/lysoPLipase"/>
</dbReference>
<dbReference type="PANTHER" id="PTHR14226">
    <property type="entry name" value="NEUROPATHY TARGET ESTERASE/SWISS CHEESE D.MELANOGASTER"/>
    <property type="match status" value="1"/>
</dbReference>
<accession>A0AAF1KNE8</accession>
<evidence type="ECO:0000256" key="3">
    <source>
        <dbReference type="ARBA" id="ARBA00023098"/>
    </source>
</evidence>
<feature type="short sequence motif" description="GXGXXG" evidence="4">
    <location>
        <begin position="23"/>
        <end position="28"/>
    </location>
</feature>
<keyword evidence="7" id="KW-1185">Reference proteome</keyword>
<dbReference type="Proteomes" id="UP001196068">
    <property type="component" value="Unassembled WGS sequence"/>
</dbReference>